<dbReference type="SUPFAM" id="SSF81321">
    <property type="entry name" value="Family A G protein-coupled receptor-like"/>
    <property type="match status" value="1"/>
</dbReference>
<evidence type="ECO:0000259" key="8">
    <source>
        <dbReference type="PROSITE" id="PS50262"/>
    </source>
</evidence>
<keyword evidence="3 7" id="KW-1133">Transmembrane helix</keyword>
<dbReference type="PROSITE" id="PS50262">
    <property type="entry name" value="G_PROTEIN_RECEP_F1_2"/>
    <property type="match status" value="1"/>
</dbReference>
<feature type="compositionally biased region" description="Basic and acidic residues" evidence="6">
    <location>
        <begin position="403"/>
        <end position="414"/>
    </location>
</feature>
<dbReference type="InterPro" id="IPR017452">
    <property type="entry name" value="GPCR_Rhodpsn_7TM"/>
</dbReference>
<gene>
    <name evidence="9" type="ORF">niasHT_027575</name>
</gene>
<feature type="transmembrane region" description="Helical" evidence="7">
    <location>
        <begin position="180"/>
        <end position="200"/>
    </location>
</feature>
<dbReference type="PANTHER" id="PTHR47760:SF2">
    <property type="entry name" value="G-PROTEIN COUPLED RECEPTOR B0563.6-RELATED"/>
    <property type="match status" value="1"/>
</dbReference>
<dbReference type="Gene3D" id="1.20.1070.10">
    <property type="entry name" value="Rhodopsin 7-helix transmembrane proteins"/>
    <property type="match status" value="1"/>
</dbReference>
<comment type="subcellular location">
    <subcellularLocation>
        <location evidence="1">Membrane</location>
    </subcellularLocation>
</comment>
<keyword evidence="5" id="KW-0675">Receptor</keyword>
<feature type="transmembrane region" description="Helical" evidence="7">
    <location>
        <begin position="93"/>
        <end position="114"/>
    </location>
</feature>
<dbReference type="Pfam" id="PF00001">
    <property type="entry name" value="7tm_1"/>
    <property type="match status" value="1"/>
</dbReference>
<feature type="compositionally biased region" description="Low complexity" evidence="6">
    <location>
        <begin position="511"/>
        <end position="521"/>
    </location>
</feature>
<evidence type="ECO:0000313" key="10">
    <source>
        <dbReference type="Proteomes" id="UP001620626"/>
    </source>
</evidence>
<keyword evidence="2 5" id="KW-0812">Transmembrane</keyword>
<feature type="region of interest" description="Disordered" evidence="6">
    <location>
        <begin position="478"/>
        <end position="531"/>
    </location>
</feature>
<feature type="transmembrane region" description="Helical" evidence="7">
    <location>
        <begin position="134"/>
        <end position="159"/>
    </location>
</feature>
<keyword evidence="10" id="KW-1185">Reference proteome</keyword>
<feature type="compositionally biased region" description="Low complexity" evidence="6">
    <location>
        <begin position="478"/>
        <end position="488"/>
    </location>
</feature>
<reference evidence="9 10" key="1">
    <citation type="submission" date="2024-10" db="EMBL/GenBank/DDBJ databases">
        <authorList>
            <person name="Kim D."/>
        </authorList>
    </citation>
    <scope>NUCLEOTIDE SEQUENCE [LARGE SCALE GENOMIC DNA]</scope>
    <source>
        <strain evidence="9">BH-2024</strain>
    </source>
</reference>
<feature type="domain" description="G-protein coupled receptors family 1 profile" evidence="8">
    <location>
        <begin position="73"/>
        <end position="341"/>
    </location>
</feature>
<keyword evidence="4 7" id="KW-0472">Membrane</keyword>
<evidence type="ECO:0000256" key="2">
    <source>
        <dbReference type="ARBA" id="ARBA00022692"/>
    </source>
</evidence>
<dbReference type="InterPro" id="IPR000276">
    <property type="entry name" value="GPCR_Rhodpsn"/>
</dbReference>
<accession>A0ABD2K559</accession>
<dbReference type="PRINTS" id="PR00237">
    <property type="entry name" value="GPCRRHODOPSN"/>
</dbReference>
<proteinExistence type="inferred from homology"/>
<feature type="compositionally biased region" description="Basic and acidic residues" evidence="6">
    <location>
        <begin position="489"/>
        <end position="510"/>
    </location>
</feature>
<sequence length="531" mass="59294">MNNDSIPQLDVSALLQQVSTSLVPSLTPTTNSPLLLLPSNTPSTAAAAQDIKTIKLVAYCYILPVVCVLGIIGNLMNVITLASPRLRAVSYMYLRALAIADLLCMCFVLLFATFEVLKEVAGVPIDRQPMFGFYQAHMMLSFINWTLSTGVLIVVALSLERYMSVVFPLHFRTWNSPQRAMKAIIVAYLVPAFFYIPYGIGRYSVKRNELANGDVLYYPDDSAVSKTMGWQVYKWTREGLLRFLPIVILFVLNSQIMVAFRRRQRMFNRLRNRDQTTIARDDTLLYILGGIAAMFFVCNIPAAINLLFINETVKKRFDYQVFRAMANLLEITNHAAQFYIFCVCSSDYRITFMQKFPCLRAYYITPKFYSFIRNVPKRSAAERGEGAGGGRAGPGARPMLRRAKSERTKSKYDEEGTGGMSTEGMLCMRSTTVTAELASTCCEGKVAEQDTVDSRVQLASEESLSDESETLLNNAINNNNNCSSNSKSRSMDEMGWRNGGRERDGGETTRHGTTTKMPTTGDNGGGGTFFL</sequence>
<dbReference type="GO" id="GO:0004930">
    <property type="term" value="F:G protein-coupled receptor activity"/>
    <property type="evidence" value="ECO:0007669"/>
    <property type="project" value="UniProtKB-KW"/>
</dbReference>
<evidence type="ECO:0000313" key="9">
    <source>
        <dbReference type="EMBL" id="KAL3098030.1"/>
    </source>
</evidence>
<organism evidence="9 10">
    <name type="scientific">Heterodera trifolii</name>
    <dbReference type="NCBI Taxonomy" id="157864"/>
    <lineage>
        <taxon>Eukaryota</taxon>
        <taxon>Metazoa</taxon>
        <taxon>Ecdysozoa</taxon>
        <taxon>Nematoda</taxon>
        <taxon>Chromadorea</taxon>
        <taxon>Rhabditida</taxon>
        <taxon>Tylenchina</taxon>
        <taxon>Tylenchomorpha</taxon>
        <taxon>Tylenchoidea</taxon>
        <taxon>Heteroderidae</taxon>
        <taxon>Heteroderinae</taxon>
        <taxon>Heterodera</taxon>
    </lineage>
</organism>
<comment type="caution">
    <text evidence="9">The sequence shown here is derived from an EMBL/GenBank/DDBJ whole genome shotgun (WGS) entry which is preliminary data.</text>
</comment>
<name>A0ABD2K559_9BILA</name>
<evidence type="ECO:0000256" key="6">
    <source>
        <dbReference type="SAM" id="MobiDB-lite"/>
    </source>
</evidence>
<dbReference type="Proteomes" id="UP001620626">
    <property type="component" value="Unassembled WGS sequence"/>
</dbReference>
<comment type="similarity">
    <text evidence="5">Belongs to the G-protein coupled receptor 1 family.</text>
</comment>
<protein>
    <recommendedName>
        <fullName evidence="8">G-protein coupled receptors family 1 profile domain-containing protein</fullName>
    </recommendedName>
</protein>
<dbReference type="SMART" id="SM01381">
    <property type="entry name" value="7TM_GPCR_Srsx"/>
    <property type="match status" value="1"/>
</dbReference>
<dbReference type="PROSITE" id="PS00237">
    <property type="entry name" value="G_PROTEIN_RECEP_F1_1"/>
    <property type="match status" value="1"/>
</dbReference>
<dbReference type="CDD" id="cd14978">
    <property type="entry name" value="7tmA_FMRFamide_R-like"/>
    <property type="match status" value="1"/>
</dbReference>
<evidence type="ECO:0000256" key="4">
    <source>
        <dbReference type="ARBA" id="ARBA00023136"/>
    </source>
</evidence>
<dbReference type="InterPro" id="IPR053093">
    <property type="entry name" value="GPCR-like"/>
</dbReference>
<evidence type="ECO:0000256" key="3">
    <source>
        <dbReference type="ARBA" id="ARBA00022989"/>
    </source>
</evidence>
<evidence type="ECO:0000256" key="5">
    <source>
        <dbReference type="RuleBase" id="RU000688"/>
    </source>
</evidence>
<dbReference type="GO" id="GO:0016020">
    <property type="term" value="C:membrane"/>
    <property type="evidence" value="ECO:0007669"/>
    <property type="project" value="UniProtKB-SubCell"/>
</dbReference>
<feature type="region of interest" description="Disordered" evidence="6">
    <location>
        <begin position="381"/>
        <end position="417"/>
    </location>
</feature>
<feature type="transmembrane region" description="Helical" evidence="7">
    <location>
        <begin position="56"/>
        <end position="81"/>
    </location>
</feature>
<keyword evidence="5" id="KW-0807">Transducer</keyword>
<feature type="compositionally biased region" description="Gly residues" evidence="6">
    <location>
        <begin position="522"/>
        <end position="531"/>
    </location>
</feature>
<feature type="transmembrane region" description="Helical" evidence="7">
    <location>
        <begin position="283"/>
        <end position="308"/>
    </location>
</feature>
<dbReference type="EMBL" id="JBICBT010000830">
    <property type="protein sequence ID" value="KAL3098030.1"/>
    <property type="molecule type" value="Genomic_DNA"/>
</dbReference>
<keyword evidence="5" id="KW-0297">G-protein coupled receptor</keyword>
<feature type="transmembrane region" description="Helical" evidence="7">
    <location>
        <begin position="243"/>
        <end position="262"/>
    </location>
</feature>
<dbReference type="PANTHER" id="PTHR47760">
    <property type="entry name" value="G-PROTEIN COUPLED RECEPTOR B0563.6-LIKE PROTEIN-RELATED"/>
    <property type="match status" value="1"/>
</dbReference>
<evidence type="ECO:0000256" key="7">
    <source>
        <dbReference type="SAM" id="Phobius"/>
    </source>
</evidence>
<dbReference type="AlphaFoldDB" id="A0ABD2K559"/>
<evidence type="ECO:0000256" key="1">
    <source>
        <dbReference type="ARBA" id="ARBA00004370"/>
    </source>
</evidence>